<dbReference type="AlphaFoldDB" id="A0A1J3HT61"/>
<protein>
    <submittedName>
        <fullName evidence="1">Uncharacterized protein</fullName>
    </submittedName>
</protein>
<organism evidence="1">
    <name type="scientific">Noccaea caerulescens</name>
    <name type="common">Alpine penny-cress</name>
    <name type="synonym">Thlaspi caerulescens</name>
    <dbReference type="NCBI Taxonomy" id="107243"/>
    <lineage>
        <taxon>Eukaryota</taxon>
        <taxon>Viridiplantae</taxon>
        <taxon>Streptophyta</taxon>
        <taxon>Embryophyta</taxon>
        <taxon>Tracheophyta</taxon>
        <taxon>Spermatophyta</taxon>
        <taxon>Magnoliopsida</taxon>
        <taxon>eudicotyledons</taxon>
        <taxon>Gunneridae</taxon>
        <taxon>Pentapetalae</taxon>
        <taxon>rosids</taxon>
        <taxon>malvids</taxon>
        <taxon>Brassicales</taxon>
        <taxon>Brassicaceae</taxon>
        <taxon>Coluteocarpeae</taxon>
        <taxon>Noccaea</taxon>
    </lineage>
</organism>
<gene>
    <name evidence="1" type="ORF">LE_TR17198_c17_g1_i1_g.55182</name>
</gene>
<name>A0A1J3HT61_NOCCA</name>
<evidence type="ECO:0000313" key="1">
    <source>
        <dbReference type="EMBL" id="JAU70352.1"/>
    </source>
</evidence>
<dbReference type="EMBL" id="GEVL01006989">
    <property type="protein sequence ID" value="JAU70352.1"/>
    <property type="molecule type" value="Transcribed_RNA"/>
</dbReference>
<sequence length="69" mass="7738">MLLLIVGSHGRTLEAKKSALIFFFFSRICVIKSRSLSFVFQVWQTASLYHLVHAAALVSAPNTKYPNIV</sequence>
<accession>A0A1J3HT61</accession>
<proteinExistence type="predicted"/>
<reference evidence="1" key="1">
    <citation type="submission" date="2016-07" db="EMBL/GenBank/DDBJ databases">
        <title>De novo transcriptome assembly of four accessions of the metal hyperaccumulator plant Noccaea caerulescens.</title>
        <authorList>
            <person name="Blande D."/>
            <person name="Halimaa P."/>
            <person name="Tervahauta A.I."/>
            <person name="Aarts M.G."/>
            <person name="Karenlampi S.O."/>
        </authorList>
    </citation>
    <scope>NUCLEOTIDE SEQUENCE</scope>
</reference>